<evidence type="ECO:0000256" key="4">
    <source>
        <dbReference type="ARBA" id="ARBA00022840"/>
    </source>
</evidence>
<evidence type="ECO:0000256" key="7">
    <source>
        <dbReference type="HAMAP-Rule" id="MF_00252"/>
    </source>
</evidence>
<dbReference type="PROSITE" id="PS50862">
    <property type="entry name" value="AA_TRNA_LIGASE_II"/>
    <property type="match status" value="1"/>
</dbReference>
<evidence type="ECO:0000256" key="5">
    <source>
        <dbReference type="ARBA" id="ARBA00023146"/>
    </source>
</evidence>
<dbReference type="SUPFAM" id="SSF50249">
    <property type="entry name" value="Nucleic acid-binding proteins"/>
    <property type="match status" value="1"/>
</dbReference>
<dbReference type="GO" id="GO:0005524">
    <property type="term" value="F:ATP binding"/>
    <property type="evidence" value="ECO:0007669"/>
    <property type="project" value="UniProtKB-UniRule"/>
</dbReference>
<accession>A0A0G0JKB9</accession>
<dbReference type="GO" id="GO:0006430">
    <property type="term" value="P:lysyl-tRNA aminoacylation"/>
    <property type="evidence" value="ECO:0007669"/>
    <property type="project" value="UniProtKB-UniRule"/>
</dbReference>
<dbReference type="InterPro" id="IPR004364">
    <property type="entry name" value="Aa-tRNA-synt_II"/>
</dbReference>
<comment type="caution">
    <text evidence="10">The sequence shown here is derived from an EMBL/GenBank/DDBJ whole genome shotgun (WGS) entry which is preliminary data.</text>
</comment>
<keyword evidence="5 7" id="KW-0030">Aminoacyl-tRNA synthetase</keyword>
<dbReference type="InterPro" id="IPR044136">
    <property type="entry name" value="Lys-tRNA-ligase_II_N"/>
</dbReference>
<comment type="subcellular location">
    <subcellularLocation>
        <location evidence="7">Cytoplasm</location>
    </subcellularLocation>
</comment>
<dbReference type="InterPro" id="IPR006195">
    <property type="entry name" value="aa-tRNA-synth_II"/>
</dbReference>
<dbReference type="InterPro" id="IPR002313">
    <property type="entry name" value="Lys-tRNA-ligase_II"/>
</dbReference>
<gene>
    <name evidence="7" type="primary">lysS</name>
    <name evidence="10" type="ORF">US86_C0001G0224</name>
</gene>
<dbReference type="GO" id="GO:0004824">
    <property type="term" value="F:lysine-tRNA ligase activity"/>
    <property type="evidence" value="ECO:0007669"/>
    <property type="project" value="UniProtKB-UniRule"/>
</dbReference>
<dbReference type="PANTHER" id="PTHR42918">
    <property type="entry name" value="LYSYL-TRNA SYNTHETASE"/>
    <property type="match status" value="1"/>
</dbReference>
<dbReference type="NCBIfam" id="NF001756">
    <property type="entry name" value="PRK00484.1"/>
    <property type="match status" value="1"/>
</dbReference>
<feature type="binding site" evidence="7">
    <location>
        <position position="396"/>
    </location>
    <ligand>
        <name>Mg(2+)</name>
        <dbReference type="ChEBI" id="CHEBI:18420"/>
        <label>2</label>
    </ligand>
</feature>
<comment type="caution">
    <text evidence="7">Lacks conserved residue(s) required for the propagation of feature annotation.</text>
</comment>
<dbReference type="Gene3D" id="2.40.50.140">
    <property type="entry name" value="Nucleic acid-binding proteins"/>
    <property type="match status" value="1"/>
</dbReference>
<dbReference type="Pfam" id="PF01966">
    <property type="entry name" value="HD"/>
    <property type="match status" value="1"/>
</dbReference>
<dbReference type="AlphaFoldDB" id="A0A0G0JKB9"/>
<dbReference type="SUPFAM" id="SSF109604">
    <property type="entry name" value="HD-domain/PDEase-like"/>
    <property type="match status" value="1"/>
</dbReference>
<comment type="similarity">
    <text evidence="7">Belongs to the class-II aminoacyl-tRNA synthetase family.</text>
</comment>
<keyword evidence="7" id="KW-0648">Protein biosynthesis</keyword>
<dbReference type="InterPro" id="IPR006675">
    <property type="entry name" value="HDIG_dom"/>
</dbReference>
<evidence type="ECO:0000256" key="1">
    <source>
        <dbReference type="ARBA" id="ARBA00022598"/>
    </source>
</evidence>
<feature type="domain" description="Aminoacyl-transfer RNA synthetases class-II family profile" evidence="9">
    <location>
        <begin position="170"/>
        <end position="471"/>
    </location>
</feature>
<dbReference type="GO" id="GO:0000049">
    <property type="term" value="F:tRNA binding"/>
    <property type="evidence" value="ECO:0007669"/>
    <property type="project" value="TreeGrafter"/>
</dbReference>
<keyword evidence="7" id="KW-0963">Cytoplasm</keyword>
<keyword evidence="7 8" id="KW-0460">Magnesium</keyword>
<dbReference type="PRINTS" id="PR00982">
    <property type="entry name" value="TRNASYNTHLYS"/>
</dbReference>
<feature type="binding site" evidence="7">
    <location>
        <position position="396"/>
    </location>
    <ligand>
        <name>Mg(2+)</name>
        <dbReference type="ChEBI" id="CHEBI:18420"/>
        <label>1</label>
    </ligand>
</feature>
<dbReference type="InterPro" id="IPR018149">
    <property type="entry name" value="Lys-tRNA-synth_II_C"/>
</dbReference>
<evidence type="ECO:0000313" key="11">
    <source>
        <dbReference type="Proteomes" id="UP000034235"/>
    </source>
</evidence>
<dbReference type="InterPro" id="IPR004365">
    <property type="entry name" value="NA-bd_OB_tRNA"/>
</dbReference>
<keyword evidence="4 7" id="KW-0067">ATP-binding</keyword>
<evidence type="ECO:0000256" key="2">
    <source>
        <dbReference type="ARBA" id="ARBA00022723"/>
    </source>
</evidence>
<dbReference type="HAMAP" id="MF_00252">
    <property type="entry name" value="Lys_tRNA_synth_class2"/>
    <property type="match status" value="1"/>
</dbReference>
<dbReference type="NCBIfam" id="TIGR00277">
    <property type="entry name" value="HDIG"/>
    <property type="match status" value="1"/>
</dbReference>
<dbReference type="InterPro" id="IPR006674">
    <property type="entry name" value="HD_domain"/>
</dbReference>
<keyword evidence="1 7" id="KW-0436">Ligase</keyword>
<protein>
    <recommendedName>
        <fullName evidence="7">Lysine--tRNA ligase</fullName>
        <ecNumber evidence="7">6.1.1.6</ecNumber>
    </recommendedName>
    <alternativeName>
        <fullName evidence="7">Lysyl-tRNA synthetase</fullName>
        <shortName evidence="7">LysRS</shortName>
    </alternativeName>
</protein>
<dbReference type="GO" id="GO:0005829">
    <property type="term" value="C:cytosol"/>
    <property type="evidence" value="ECO:0007669"/>
    <property type="project" value="TreeGrafter"/>
</dbReference>
<dbReference type="InterPro" id="IPR012340">
    <property type="entry name" value="NA-bd_OB-fold"/>
</dbReference>
<evidence type="ECO:0000256" key="3">
    <source>
        <dbReference type="ARBA" id="ARBA00022741"/>
    </source>
</evidence>
<dbReference type="InterPro" id="IPR045864">
    <property type="entry name" value="aa-tRNA-synth_II/BPL/LPL"/>
</dbReference>
<evidence type="ECO:0000313" key="10">
    <source>
        <dbReference type="EMBL" id="KKQ67297.1"/>
    </source>
</evidence>
<proteinExistence type="inferred from homology"/>
<comment type="catalytic activity">
    <reaction evidence="6 7 8">
        <text>tRNA(Lys) + L-lysine + ATP = L-lysyl-tRNA(Lys) + AMP + diphosphate</text>
        <dbReference type="Rhea" id="RHEA:20792"/>
        <dbReference type="Rhea" id="RHEA-COMP:9696"/>
        <dbReference type="Rhea" id="RHEA-COMP:9697"/>
        <dbReference type="ChEBI" id="CHEBI:30616"/>
        <dbReference type="ChEBI" id="CHEBI:32551"/>
        <dbReference type="ChEBI" id="CHEBI:33019"/>
        <dbReference type="ChEBI" id="CHEBI:78442"/>
        <dbReference type="ChEBI" id="CHEBI:78529"/>
        <dbReference type="ChEBI" id="CHEBI:456215"/>
        <dbReference type="EC" id="6.1.1.6"/>
    </reaction>
</comment>
<dbReference type="Pfam" id="PF01336">
    <property type="entry name" value="tRNA_anti-codon"/>
    <property type="match status" value="1"/>
</dbReference>
<comment type="subunit">
    <text evidence="7">Homodimer.</text>
</comment>
<comment type="cofactor">
    <cofactor evidence="7 8">
        <name>Mg(2+)</name>
        <dbReference type="ChEBI" id="CHEBI:18420"/>
    </cofactor>
    <text evidence="7 8">Binds 3 Mg(2+) ions per subunit.</text>
</comment>
<dbReference type="PATRIC" id="fig|1618422.5.peg.228"/>
<dbReference type="EMBL" id="LBUP01000001">
    <property type="protein sequence ID" value="KKQ67297.1"/>
    <property type="molecule type" value="Genomic_DNA"/>
</dbReference>
<dbReference type="SUPFAM" id="SSF55681">
    <property type="entry name" value="Class II aaRS and biotin synthetases"/>
    <property type="match status" value="1"/>
</dbReference>
<dbReference type="CDD" id="cd04322">
    <property type="entry name" value="LysRS_N"/>
    <property type="match status" value="1"/>
</dbReference>
<sequence>MALDNLIQERLKKLQNIKDAGINPYPAKSDRTHTISEARDLGGEVVYVAGRIRSLRPHGKITFVDLEDFTGRIQLFFSVDTLNGKYDFLKNLDIGDFIEARGEVFTTQAGEITIKVESFDLLTKSIRPLPSQWYGLKDKEERFRKRYLDLILNPDIRERFILKSKFWNNIRKFLLDNRFIEVETPALEPIPGGADARPFVTHHFAQDIDLYLRISLELYQKRLLVGGFEKIFEIGRIFRNEGIDEEHLQDYTQMEFYWAYADNEMLIEFVEKMLKTVIQETLGTLKTTWRGHEIDWSVPWPRVNYTELLNSYWQVDIDKMSVEDLYKLAEKMQIQIESGLGKGRVLDYLYKKTIRPHLIQPQFLINHPIDVSPLAKRIDKDPDKVGRMQLLAMGSELTNGYSELNDPLDQRARFEEQMALRRIGDEEAQMMDLDFVEALEYGMPPAAGFGMSERFFAMLMDQPVREMVFFPTMKAERPENRKFKNKSDDVGEDQIGITRDEAYQLLTEMIANKNLIKHGLAAEVIMRSLARRFGENEEEWAIVGLLHDADYELVEKDSKRHTLVTAEKLSEKGVSERIINAIKAHSDEHKPNRENNLEKAIYAADELAGLITAVALVRPDRKLGSVDVDSVLKKFPQKSFAAGAKREQILTCEAELGIPLEEFVTIALEAMQEISQELGL</sequence>
<dbReference type="Gene3D" id="1.10.3210.10">
    <property type="entry name" value="Hypothetical protein af1432"/>
    <property type="match status" value="1"/>
</dbReference>
<dbReference type="Pfam" id="PF00152">
    <property type="entry name" value="tRNA-synt_2"/>
    <property type="match status" value="1"/>
</dbReference>
<name>A0A0G0JKB9_9BACT</name>
<evidence type="ECO:0000256" key="6">
    <source>
        <dbReference type="ARBA" id="ARBA00048573"/>
    </source>
</evidence>
<dbReference type="Gene3D" id="3.30.930.10">
    <property type="entry name" value="Bira Bifunctional Protein, Domain 2"/>
    <property type="match status" value="1"/>
</dbReference>
<evidence type="ECO:0000259" key="9">
    <source>
        <dbReference type="PROSITE" id="PS50862"/>
    </source>
</evidence>
<dbReference type="Proteomes" id="UP000034235">
    <property type="component" value="Unassembled WGS sequence"/>
</dbReference>
<evidence type="ECO:0000256" key="8">
    <source>
        <dbReference type="RuleBase" id="RU000336"/>
    </source>
</evidence>
<keyword evidence="3 7" id="KW-0547">Nucleotide-binding</keyword>
<dbReference type="EC" id="6.1.1.6" evidence="7"/>
<dbReference type="NCBIfam" id="TIGR00499">
    <property type="entry name" value="lysS_bact"/>
    <property type="match status" value="1"/>
</dbReference>
<organism evidence="10 11">
    <name type="scientific">Candidatus Daviesbacteria bacterium GW2011_GWA2_38_24</name>
    <dbReference type="NCBI Taxonomy" id="1618422"/>
    <lineage>
        <taxon>Bacteria</taxon>
        <taxon>Candidatus Daviesiibacteriota</taxon>
    </lineage>
</organism>
<dbReference type="PANTHER" id="PTHR42918:SF15">
    <property type="entry name" value="LYSINE--TRNA LIGASE, CHLOROPLASTIC_MITOCHONDRIAL"/>
    <property type="match status" value="1"/>
</dbReference>
<reference evidence="10 11" key="1">
    <citation type="journal article" date="2015" name="Nature">
        <title>rRNA introns, odd ribosomes, and small enigmatic genomes across a large radiation of phyla.</title>
        <authorList>
            <person name="Brown C.T."/>
            <person name="Hug L.A."/>
            <person name="Thomas B.C."/>
            <person name="Sharon I."/>
            <person name="Castelle C.J."/>
            <person name="Singh A."/>
            <person name="Wilkins M.J."/>
            <person name="Williams K.H."/>
            <person name="Banfield J.F."/>
        </authorList>
    </citation>
    <scope>NUCLEOTIDE SEQUENCE [LARGE SCALE GENOMIC DNA]</scope>
</reference>
<dbReference type="GO" id="GO:0000287">
    <property type="term" value="F:magnesium ion binding"/>
    <property type="evidence" value="ECO:0007669"/>
    <property type="project" value="UniProtKB-UniRule"/>
</dbReference>
<keyword evidence="2 7" id="KW-0479">Metal-binding</keyword>